<evidence type="ECO:0000256" key="4">
    <source>
        <dbReference type="ARBA" id="ARBA00023002"/>
    </source>
</evidence>
<dbReference type="SUPFAM" id="SSF51730">
    <property type="entry name" value="FAD-linked oxidoreductase"/>
    <property type="match status" value="1"/>
</dbReference>
<evidence type="ECO:0000313" key="9">
    <source>
        <dbReference type="EMBL" id="CAD8292315.1"/>
    </source>
</evidence>
<keyword evidence="6" id="KW-0285">Flavoprotein</keyword>
<evidence type="ECO:0000256" key="3">
    <source>
        <dbReference type="ARBA" id="ARBA00022837"/>
    </source>
</evidence>
<keyword evidence="4 6" id="KW-0560">Oxidoreductase</keyword>
<dbReference type="GO" id="GO:0004657">
    <property type="term" value="F:proline dehydrogenase activity"/>
    <property type="evidence" value="ECO:0007669"/>
    <property type="project" value="UniProtKB-EC"/>
</dbReference>
<sequence length="638" mass="70657">MLPSLAAMSGAAPVLLQQAAPALSRLGPGLLTLRGGGMHNLPQHPAAMRSVPARSAMPLALIAAQQLHGSAALSKPVGAASAMREEPEHAMPMEPPNNGMSFRNHEDVFKGKSTAELVRAYMVFKVCSIEPFVRHAGTLLSLSHRVLGHTATDFMVKHTFFKHFCAGETPEEVYVAMNKLRESGVSAILDYAAEDDMAENTPAVSNTMTTEPAEADFKEGLESGTTPTPLVRYKVSVRSYNYASEKQCDSHVETFLKAVDAAGGLPGQGFAALKVTALGNPTLLERCSNAIRLVQQMFRNIDTDGNGYIDKDEFLRAYNTVFPHEADEERERAFAHFDADEDGKVPYEEWCNGLRLRFLPRVAESIHKAYSKTDIDHNWLGDLNRVCLDHEEIQLLDAMVARLETIVKRAVEKNVKLMVDAEHTYFQPAIDHLTLHMMQQYNKYGKAHVYNTYQCYLTDSEPRLRNDIARAKAKGYTFAAKLVRGAYMSLERLRAQKMGYESPVWPDVESTHACYNSCMEAVVQEVANGRAEVMIASHNEASIQKCVAHMARLGLQPGKAPVYFGQLLGMADHLTFTLGKHGYPAFKYVPYGRVAEVVPYLLRRAQENASIMKGAKADVQMLTAELARRFGLRKASSL</sequence>
<comment type="cofactor">
    <cofactor evidence="6">
        <name>FAD</name>
        <dbReference type="ChEBI" id="CHEBI:57692"/>
    </cofactor>
</comment>
<dbReference type="Gene3D" id="1.10.238.10">
    <property type="entry name" value="EF-hand"/>
    <property type="match status" value="1"/>
</dbReference>
<protein>
    <recommendedName>
        <fullName evidence="2 6">Proline dehydrogenase</fullName>
        <ecNumber evidence="2 6">1.5.5.2</ecNumber>
    </recommendedName>
</protein>
<keyword evidence="3" id="KW-0106">Calcium</keyword>
<name>A0A7R9VEV4_9CHLO</name>
<comment type="similarity">
    <text evidence="1 6">Belongs to the proline oxidase family.</text>
</comment>
<organism evidence="9">
    <name type="scientific">Chlamydomonas euryale</name>
    <dbReference type="NCBI Taxonomy" id="1486919"/>
    <lineage>
        <taxon>Eukaryota</taxon>
        <taxon>Viridiplantae</taxon>
        <taxon>Chlorophyta</taxon>
        <taxon>core chlorophytes</taxon>
        <taxon>Chlorophyceae</taxon>
        <taxon>CS clade</taxon>
        <taxon>Chlamydomonadales</taxon>
        <taxon>Chlamydomonadaceae</taxon>
        <taxon>Chlamydomonas</taxon>
    </lineage>
</organism>
<dbReference type="PROSITE" id="PS00018">
    <property type="entry name" value="EF_HAND_1"/>
    <property type="match status" value="1"/>
</dbReference>
<dbReference type="GO" id="GO:0005509">
    <property type="term" value="F:calcium ion binding"/>
    <property type="evidence" value="ECO:0007669"/>
    <property type="project" value="InterPro"/>
</dbReference>
<gene>
    <name evidence="9" type="ORF">CEUR00632_LOCUS11406</name>
</gene>
<dbReference type="InterPro" id="IPR002872">
    <property type="entry name" value="Proline_DH_dom"/>
</dbReference>
<keyword evidence="5 6" id="KW-0642">Proline metabolism</keyword>
<dbReference type="InterPro" id="IPR002048">
    <property type="entry name" value="EF_hand_dom"/>
</dbReference>
<comment type="function">
    <text evidence="6">Converts proline to delta-1-pyrroline-5-carboxylate.</text>
</comment>
<evidence type="ECO:0000256" key="5">
    <source>
        <dbReference type="ARBA" id="ARBA00023062"/>
    </source>
</evidence>
<dbReference type="SUPFAM" id="SSF47473">
    <property type="entry name" value="EF-hand"/>
    <property type="match status" value="1"/>
</dbReference>
<dbReference type="PANTHER" id="PTHR13914">
    <property type="entry name" value="PROLINE OXIDASE"/>
    <property type="match status" value="1"/>
</dbReference>
<feature type="domain" description="EF-hand" evidence="8">
    <location>
        <begin position="289"/>
        <end position="324"/>
    </location>
</feature>
<dbReference type="PROSITE" id="PS50222">
    <property type="entry name" value="EF_HAND_2"/>
    <property type="match status" value="2"/>
</dbReference>
<dbReference type="Gene3D" id="3.20.20.220">
    <property type="match status" value="2"/>
</dbReference>
<dbReference type="EMBL" id="HBEC01024896">
    <property type="protein sequence ID" value="CAD8292315.1"/>
    <property type="molecule type" value="Transcribed_RNA"/>
</dbReference>
<reference evidence="9" key="1">
    <citation type="submission" date="2021-01" db="EMBL/GenBank/DDBJ databases">
        <authorList>
            <person name="Corre E."/>
            <person name="Pelletier E."/>
            <person name="Niang G."/>
            <person name="Scheremetjew M."/>
            <person name="Finn R."/>
            <person name="Kale V."/>
            <person name="Holt S."/>
            <person name="Cochrane G."/>
            <person name="Meng A."/>
            <person name="Brown T."/>
            <person name="Cohen L."/>
        </authorList>
    </citation>
    <scope>NUCLEOTIDE SEQUENCE</scope>
    <source>
        <strain evidence="9">CCMP219</strain>
    </source>
</reference>
<dbReference type="InterPro" id="IPR018247">
    <property type="entry name" value="EF_Hand_1_Ca_BS"/>
</dbReference>
<dbReference type="Pfam" id="PF00036">
    <property type="entry name" value="EF-hand_1"/>
    <property type="match status" value="1"/>
</dbReference>
<dbReference type="InterPro" id="IPR029041">
    <property type="entry name" value="FAD-linked_oxidoreductase-like"/>
</dbReference>
<dbReference type="SMART" id="SM00054">
    <property type="entry name" value="EFh"/>
    <property type="match status" value="2"/>
</dbReference>
<dbReference type="Pfam" id="PF01619">
    <property type="entry name" value="Pro_dh"/>
    <property type="match status" value="1"/>
</dbReference>
<dbReference type="AlphaFoldDB" id="A0A7R9VEV4"/>
<dbReference type="InterPro" id="IPR015659">
    <property type="entry name" value="Proline_oxidase"/>
</dbReference>
<evidence type="ECO:0000256" key="7">
    <source>
        <dbReference type="SAM" id="MobiDB-lite"/>
    </source>
</evidence>
<dbReference type="GO" id="GO:0071949">
    <property type="term" value="F:FAD binding"/>
    <property type="evidence" value="ECO:0007669"/>
    <property type="project" value="TreeGrafter"/>
</dbReference>
<evidence type="ECO:0000259" key="8">
    <source>
        <dbReference type="PROSITE" id="PS50222"/>
    </source>
</evidence>
<dbReference type="InterPro" id="IPR011992">
    <property type="entry name" value="EF-hand-dom_pair"/>
</dbReference>
<accession>A0A7R9VEV4</accession>
<dbReference type="EC" id="1.5.5.2" evidence="2 6"/>
<evidence type="ECO:0000256" key="1">
    <source>
        <dbReference type="ARBA" id="ARBA00005869"/>
    </source>
</evidence>
<dbReference type="CDD" id="cd00051">
    <property type="entry name" value="EFh"/>
    <property type="match status" value="1"/>
</dbReference>
<evidence type="ECO:0000256" key="2">
    <source>
        <dbReference type="ARBA" id="ARBA00012695"/>
    </source>
</evidence>
<feature type="domain" description="EF-hand" evidence="8">
    <location>
        <begin position="325"/>
        <end position="360"/>
    </location>
</feature>
<dbReference type="GO" id="GO:0010133">
    <property type="term" value="P:L-proline catabolic process to L-glutamate"/>
    <property type="evidence" value="ECO:0007669"/>
    <property type="project" value="TreeGrafter"/>
</dbReference>
<comment type="catalytic activity">
    <reaction evidence="6">
        <text>L-proline + a quinone = (S)-1-pyrroline-5-carboxylate + a quinol + H(+)</text>
        <dbReference type="Rhea" id="RHEA:23784"/>
        <dbReference type="ChEBI" id="CHEBI:15378"/>
        <dbReference type="ChEBI" id="CHEBI:17388"/>
        <dbReference type="ChEBI" id="CHEBI:24646"/>
        <dbReference type="ChEBI" id="CHEBI:60039"/>
        <dbReference type="ChEBI" id="CHEBI:132124"/>
        <dbReference type="EC" id="1.5.5.2"/>
    </reaction>
</comment>
<proteinExistence type="inferred from homology"/>
<keyword evidence="6" id="KW-0274">FAD</keyword>
<feature type="region of interest" description="Disordered" evidence="7">
    <location>
        <begin position="78"/>
        <end position="98"/>
    </location>
</feature>
<dbReference type="PANTHER" id="PTHR13914:SF0">
    <property type="entry name" value="PROLINE DEHYDROGENASE 1, MITOCHONDRIAL"/>
    <property type="match status" value="1"/>
</dbReference>
<evidence type="ECO:0000256" key="6">
    <source>
        <dbReference type="RuleBase" id="RU364054"/>
    </source>
</evidence>
<dbReference type="GO" id="GO:0005739">
    <property type="term" value="C:mitochondrion"/>
    <property type="evidence" value="ECO:0007669"/>
    <property type="project" value="TreeGrafter"/>
</dbReference>